<name>A0A2U3QAL7_9BRAD</name>
<evidence type="ECO:0000313" key="2">
    <source>
        <dbReference type="EMBL" id="SPP98400.1"/>
    </source>
</evidence>
<gene>
    <name evidence="2" type="ORF">BRAD3257_CDS10085</name>
</gene>
<protein>
    <submittedName>
        <fullName evidence="2">Type III effector NopL-like</fullName>
    </submittedName>
</protein>
<evidence type="ECO:0000313" key="3">
    <source>
        <dbReference type="Proteomes" id="UP000246085"/>
    </source>
</evidence>
<dbReference type="Proteomes" id="UP000246085">
    <property type="component" value="Chromosome BRAD3257"/>
</dbReference>
<dbReference type="AlphaFoldDB" id="A0A2U3QAL7"/>
<evidence type="ECO:0000256" key="1">
    <source>
        <dbReference type="SAM" id="MobiDB-lite"/>
    </source>
</evidence>
<feature type="region of interest" description="Disordered" evidence="1">
    <location>
        <begin position="20"/>
        <end position="129"/>
    </location>
</feature>
<feature type="compositionally biased region" description="Polar residues" evidence="1">
    <location>
        <begin position="116"/>
        <end position="128"/>
    </location>
</feature>
<reference evidence="2 3" key="1">
    <citation type="submission" date="2018-03" db="EMBL/GenBank/DDBJ databases">
        <authorList>
            <person name="Gully D."/>
        </authorList>
    </citation>
    <scope>NUCLEOTIDE SEQUENCE [LARGE SCALE GENOMIC DNA]</scope>
    <source>
        <strain evidence="2">ORS3257</strain>
    </source>
</reference>
<dbReference type="EMBL" id="LS398110">
    <property type="protein sequence ID" value="SPP98400.1"/>
    <property type="molecule type" value="Genomic_DNA"/>
</dbReference>
<sequence length="165" mass="18206">MHKIPEYSQDLIWQELGAGSSRVEPSLSGGERTNSQQPIAQHRVDASEFGNDLVWQDPGHLNAGPSQADSRARTGCSAGTWRFRHGERPSRQGRVGLHWPNRYACSDRNAKKPQSHTDQGSQTITFTNLGVPVRAEWREEGSIRIKPSLNSALWPVGSSEHSPSG</sequence>
<proteinExistence type="predicted"/>
<dbReference type="KEGG" id="bvz:BRAD3257_10085"/>
<organism evidence="2 3">
    <name type="scientific">Bradyrhizobium vignae</name>
    <dbReference type="NCBI Taxonomy" id="1549949"/>
    <lineage>
        <taxon>Bacteria</taxon>
        <taxon>Pseudomonadati</taxon>
        <taxon>Pseudomonadota</taxon>
        <taxon>Alphaproteobacteria</taxon>
        <taxon>Hyphomicrobiales</taxon>
        <taxon>Nitrobacteraceae</taxon>
        <taxon>Bradyrhizobium</taxon>
    </lineage>
</organism>
<accession>A0A2U3QAL7</accession>